<dbReference type="Proteomes" id="UP000290365">
    <property type="component" value="Chromosome"/>
</dbReference>
<gene>
    <name evidence="3" type="ORF">EPA93_28065</name>
</gene>
<dbReference type="PANTHER" id="PTHR21240:SF28">
    <property type="entry name" value="ISO-OROTATE DECARBOXYLASE (EUROFUNG)"/>
    <property type="match status" value="1"/>
</dbReference>
<evidence type="ECO:0000259" key="2">
    <source>
        <dbReference type="Pfam" id="PF04909"/>
    </source>
</evidence>
<organism evidence="3 4">
    <name type="scientific">Ktedonosporobacter rubrisoli</name>
    <dbReference type="NCBI Taxonomy" id="2509675"/>
    <lineage>
        <taxon>Bacteria</taxon>
        <taxon>Bacillati</taxon>
        <taxon>Chloroflexota</taxon>
        <taxon>Ktedonobacteria</taxon>
        <taxon>Ktedonobacterales</taxon>
        <taxon>Ktedonosporobacteraceae</taxon>
        <taxon>Ktedonosporobacter</taxon>
    </lineage>
</organism>
<evidence type="ECO:0000256" key="1">
    <source>
        <dbReference type="ARBA" id="ARBA00023239"/>
    </source>
</evidence>
<dbReference type="GO" id="GO:0016831">
    <property type="term" value="F:carboxy-lyase activity"/>
    <property type="evidence" value="ECO:0007669"/>
    <property type="project" value="InterPro"/>
</dbReference>
<keyword evidence="3" id="KW-0378">Hydrolase</keyword>
<proteinExistence type="predicted"/>
<dbReference type="GO" id="GO:0019748">
    <property type="term" value="P:secondary metabolic process"/>
    <property type="evidence" value="ECO:0007669"/>
    <property type="project" value="TreeGrafter"/>
</dbReference>
<evidence type="ECO:0000313" key="3">
    <source>
        <dbReference type="EMBL" id="QBD79624.1"/>
    </source>
</evidence>
<dbReference type="AlphaFoldDB" id="A0A4P6JVQ9"/>
<reference evidence="3 4" key="1">
    <citation type="submission" date="2019-01" db="EMBL/GenBank/DDBJ databases">
        <title>Ktedonosporobacter rubrisoli SCAWS-G2.</title>
        <authorList>
            <person name="Huang Y."/>
            <person name="Yan B."/>
        </authorList>
    </citation>
    <scope>NUCLEOTIDE SEQUENCE [LARGE SCALE GENOMIC DNA]</scope>
    <source>
        <strain evidence="3 4">SCAWS-G2</strain>
    </source>
</reference>
<accession>A0A4P6JVQ9</accession>
<dbReference type="Pfam" id="PF04909">
    <property type="entry name" value="Amidohydro_2"/>
    <property type="match status" value="1"/>
</dbReference>
<dbReference type="RefSeq" id="WP_129890690.1">
    <property type="nucleotide sequence ID" value="NZ_CP035758.1"/>
</dbReference>
<protein>
    <submittedName>
        <fullName evidence="3">Amidohydrolase</fullName>
    </submittedName>
</protein>
<dbReference type="Gene3D" id="3.20.20.140">
    <property type="entry name" value="Metal-dependent hydrolases"/>
    <property type="match status" value="1"/>
</dbReference>
<keyword evidence="1" id="KW-0456">Lyase</keyword>
<dbReference type="InterPro" id="IPR006680">
    <property type="entry name" value="Amidohydro-rel"/>
</dbReference>
<dbReference type="InterPro" id="IPR032466">
    <property type="entry name" value="Metal_Hydrolase"/>
</dbReference>
<dbReference type="OrthoDB" id="9777673at2"/>
<dbReference type="KEGG" id="kbs:EPA93_28065"/>
<dbReference type="SUPFAM" id="SSF51556">
    <property type="entry name" value="Metallo-dependent hydrolases"/>
    <property type="match status" value="1"/>
</dbReference>
<dbReference type="GO" id="GO:0016787">
    <property type="term" value="F:hydrolase activity"/>
    <property type="evidence" value="ECO:0007669"/>
    <property type="project" value="UniProtKB-KW"/>
</dbReference>
<dbReference type="EMBL" id="CP035758">
    <property type="protein sequence ID" value="QBD79624.1"/>
    <property type="molecule type" value="Genomic_DNA"/>
</dbReference>
<keyword evidence="4" id="KW-1185">Reference proteome</keyword>
<sequence length="316" mass="35164">MRIDVHAHYFPDSYLDLLEHFGSEKTSSARDMGAGDSQVELEARFALMDRSHVQMQVLSVSPQFPYFEQKAHSVEAARAVNDLYADLVRRYPTRFAAFAATPLPHVDASLEEMERALNMPGFIGVTMGTSVLGRSLADPAFEPWFAELNRRATVLYIHPEGMGACSPLITPYGLTWPIGAPIEDTIAVTHLIIKGIPQRYPRVKIINSHLGGALPLLIQRLDNQYSWTAPAVPELPSIQARRMWYDTVGHFYIPALRSAYEALGADRLVLGTDFPYLSGELYERSVNYIERAGLPFADAQRILDKNASSVLGIESA</sequence>
<feature type="domain" description="Amidohydrolase-related" evidence="2">
    <location>
        <begin position="3"/>
        <end position="312"/>
    </location>
</feature>
<evidence type="ECO:0000313" key="4">
    <source>
        <dbReference type="Proteomes" id="UP000290365"/>
    </source>
</evidence>
<dbReference type="PANTHER" id="PTHR21240">
    <property type="entry name" value="2-AMINO-3-CARBOXYLMUCONATE-6-SEMIALDEHYDE DECARBOXYLASE"/>
    <property type="match status" value="1"/>
</dbReference>
<dbReference type="GO" id="GO:0005737">
    <property type="term" value="C:cytoplasm"/>
    <property type="evidence" value="ECO:0007669"/>
    <property type="project" value="TreeGrafter"/>
</dbReference>
<name>A0A4P6JVQ9_KTERU</name>
<dbReference type="InterPro" id="IPR032465">
    <property type="entry name" value="ACMSD"/>
</dbReference>